<evidence type="ECO:0000313" key="2">
    <source>
        <dbReference type="EMBL" id="BBH23725.1"/>
    </source>
</evidence>
<keyword evidence="3" id="KW-1185">Reference proteome</keyword>
<dbReference type="AlphaFoldDB" id="A0A3G9J613"/>
<dbReference type="EMBL" id="AP019308">
    <property type="protein sequence ID" value="BBH23725.1"/>
    <property type="molecule type" value="Genomic_DNA"/>
</dbReference>
<sequence>MKASKWLKWKIGVVSTFSIALIFQFVKTSPQFELQLAKASPATTSNQASVQSNEDPVIQEWFDNQEDSTPSREQHHRGGRSTNRQSQQGSNGDSSSDQTDANRYDTRTSQS</sequence>
<feature type="compositionally biased region" description="Basic and acidic residues" evidence="1">
    <location>
        <begin position="100"/>
        <end position="111"/>
    </location>
</feature>
<feature type="compositionally biased region" description="Low complexity" evidence="1">
    <location>
        <begin position="85"/>
        <end position="98"/>
    </location>
</feature>
<dbReference type="KEGG" id="pbk:Back11_50700"/>
<name>A0A3G9J613_9BACL</name>
<feature type="region of interest" description="Disordered" evidence="1">
    <location>
        <begin position="39"/>
        <end position="111"/>
    </location>
</feature>
<dbReference type="Proteomes" id="UP000275368">
    <property type="component" value="Chromosome"/>
</dbReference>
<gene>
    <name evidence="2" type="ORF">Back11_50700</name>
</gene>
<dbReference type="OrthoDB" id="2632051at2"/>
<accession>A0A3G9J613</accession>
<reference evidence="2 3" key="1">
    <citation type="submission" date="2018-11" db="EMBL/GenBank/DDBJ databases">
        <title>Complete genome sequence of Paenibacillus baekrokdamisoli strain KCTC 33723.</title>
        <authorList>
            <person name="Kang S.W."/>
            <person name="Lee K.C."/>
            <person name="Kim K.K."/>
            <person name="Kim J.S."/>
            <person name="Kim D.S."/>
            <person name="Ko S.H."/>
            <person name="Yang S.H."/>
            <person name="Lee J.S."/>
        </authorList>
    </citation>
    <scope>NUCLEOTIDE SEQUENCE [LARGE SCALE GENOMIC DNA]</scope>
    <source>
        <strain evidence="2 3">KCTC 33723</strain>
    </source>
</reference>
<dbReference type="RefSeq" id="WP_125663423.1">
    <property type="nucleotide sequence ID" value="NZ_AP019308.1"/>
</dbReference>
<evidence type="ECO:0000256" key="1">
    <source>
        <dbReference type="SAM" id="MobiDB-lite"/>
    </source>
</evidence>
<organism evidence="2 3">
    <name type="scientific">Paenibacillus baekrokdamisoli</name>
    <dbReference type="NCBI Taxonomy" id="1712516"/>
    <lineage>
        <taxon>Bacteria</taxon>
        <taxon>Bacillati</taxon>
        <taxon>Bacillota</taxon>
        <taxon>Bacilli</taxon>
        <taxon>Bacillales</taxon>
        <taxon>Paenibacillaceae</taxon>
        <taxon>Paenibacillus</taxon>
    </lineage>
</organism>
<feature type="compositionally biased region" description="Polar residues" evidence="1">
    <location>
        <begin position="41"/>
        <end position="54"/>
    </location>
</feature>
<protein>
    <submittedName>
        <fullName evidence="2">Uncharacterized protein</fullName>
    </submittedName>
</protein>
<evidence type="ECO:0000313" key="3">
    <source>
        <dbReference type="Proteomes" id="UP000275368"/>
    </source>
</evidence>
<proteinExistence type="predicted"/>